<comment type="caution">
    <text evidence="2">The sequence shown here is derived from an EMBL/GenBank/DDBJ whole genome shotgun (WGS) entry which is preliminary data.</text>
</comment>
<keyword evidence="1" id="KW-0472">Membrane</keyword>
<evidence type="ECO:0000313" key="2">
    <source>
        <dbReference type="EMBL" id="GGC70093.1"/>
    </source>
</evidence>
<dbReference type="Pfam" id="PF05545">
    <property type="entry name" value="FixQ"/>
    <property type="match status" value="1"/>
</dbReference>
<evidence type="ECO:0000313" key="3">
    <source>
        <dbReference type="Proteomes" id="UP000637423"/>
    </source>
</evidence>
<feature type="transmembrane region" description="Helical" evidence="1">
    <location>
        <begin position="12"/>
        <end position="30"/>
    </location>
</feature>
<name>A0A916UEU8_9BURK</name>
<dbReference type="Proteomes" id="UP000637423">
    <property type="component" value="Unassembled WGS sequence"/>
</dbReference>
<accession>A0A916UEU8</accession>
<dbReference type="RefSeq" id="WP_188565420.1">
    <property type="nucleotide sequence ID" value="NZ_BMED01000001.1"/>
</dbReference>
<dbReference type="EMBL" id="BMED01000001">
    <property type="protein sequence ID" value="GGC70093.1"/>
    <property type="molecule type" value="Genomic_DNA"/>
</dbReference>
<protein>
    <recommendedName>
        <fullName evidence="4">Cbb3-type cytochrome oxidase, subunit 3</fullName>
    </recommendedName>
</protein>
<keyword evidence="1" id="KW-1133">Transmembrane helix</keyword>
<proteinExistence type="predicted"/>
<gene>
    <name evidence="2" type="ORF">GCM10011396_16430</name>
</gene>
<keyword evidence="3" id="KW-1185">Reference proteome</keyword>
<reference evidence="2" key="1">
    <citation type="journal article" date="2014" name="Int. J. Syst. Evol. Microbiol.">
        <title>Complete genome sequence of Corynebacterium casei LMG S-19264T (=DSM 44701T), isolated from a smear-ripened cheese.</title>
        <authorList>
            <consortium name="US DOE Joint Genome Institute (JGI-PGF)"/>
            <person name="Walter F."/>
            <person name="Albersmeier A."/>
            <person name="Kalinowski J."/>
            <person name="Ruckert C."/>
        </authorList>
    </citation>
    <scope>NUCLEOTIDE SEQUENCE</scope>
    <source>
        <strain evidence="2">CGMCC 1.10998</strain>
    </source>
</reference>
<keyword evidence="1" id="KW-0812">Transmembrane</keyword>
<dbReference type="AlphaFoldDB" id="A0A916UEU8"/>
<dbReference type="CDD" id="cd01324">
    <property type="entry name" value="cbb3_Oxidase_CcoQ"/>
    <property type="match status" value="1"/>
</dbReference>
<organism evidence="2 3">
    <name type="scientific">Undibacterium terreum</name>
    <dbReference type="NCBI Taxonomy" id="1224302"/>
    <lineage>
        <taxon>Bacteria</taxon>
        <taxon>Pseudomonadati</taxon>
        <taxon>Pseudomonadota</taxon>
        <taxon>Betaproteobacteria</taxon>
        <taxon>Burkholderiales</taxon>
        <taxon>Oxalobacteraceae</taxon>
        <taxon>Undibacterium</taxon>
    </lineage>
</organism>
<evidence type="ECO:0008006" key="4">
    <source>
        <dbReference type="Google" id="ProtNLM"/>
    </source>
</evidence>
<dbReference type="InterPro" id="IPR008621">
    <property type="entry name" value="Cbb3-typ_cyt_oxidase_comp"/>
</dbReference>
<evidence type="ECO:0000256" key="1">
    <source>
        <dbReference type="SAM" id="Phobius"/>
    </source>
</evidence>
<sequence>MDIINFLSDMRSIMTITSLLVFLGIVYWSYSSGRKNEFDAAANLPFADESVDTFVDTGVQTRYRESQHG</sequence>
<reference evidence="2" key="2">
    <citation type="submission" date="2020-09" db="EMBL/GenBank/DDBJ databases">
        <authorList>
            <person name="Sun Q."/>
            <person name="Zhou Y."/>
        </authorList>
    </citation>
    <scope>NUCLEOTIDE SEQUENCE</scope>
    <source>
        <strain evidence="2">CGMCC 1.10998</strain>
    </source>
</reference>